<dbReference type="RefSeq" id="WP_045804695.1">
    <property type="nucleotide sequence ID" value="NZ_LANU01000002.1"/>
</dbReference>
<dbReference type="PROSITE" id="PS01126">
    <property type="entry name" value="EF_TS_1"/>
    <property type="match status" value="1"/>
</dbReference>
<dbReference type="InterPro" id="IPR018101">
    <property type="entry name" value="Transl_elong_Ts_CS"/>
</dbReference>
<dbReference type="Gene3D" id="1.10.286.20">
    <property type="match status" value="1"/>
</dbReference>
<evidence type="ECO:0000259" key="9">
    <source>
        <dbReference type="Pfam" id="PF00889"/>
    </source>
</evidence>
<evidence type="ECO:0000256" key="5">
    <source>
        <dbReference type="ARBA" id="ARBA00022917"/>
    </source>
</evidence>
<evidence type="ECO:0000256" key="2">
    <source>
        <dbReference type="ARBA" id="ARBA00016956"/>
    </source>
</evidence>
<evidence type="ECO:0000313" key="11">
    <source>
        <dbReference type="Proteomes" id="UP000033546"/>
    </source>
</evidence>
<keyword evidence="4 6" id="KW-0251">Elongation factor</keyword>
<evidence type="ECO:0000256" key="1">
    <source>
        <dbReference type="ARBA" id="ARBA00005532"/>
    </source>
</evidence>
<dbReference type="FunFam" id="1.10.8.10:FF:000001">
    <property type="entry name" value="Elongation factor Ts"/>
    <property type="match status" value="1"/>
</dbReference>
<dbReference type="InterPro" id="IPR036402">
    <property type="entry name" value="EF-Ts_dimer_sf"/>
</dbReference>
<comment type="subcellular location">
    <subcellularLocation>
        <location evidence="6 8">Cytoplasm</location>
    </subcellularLocation>
</comment>
<proteinExistence type="inferred from homology"/>
<dbReference type="SUPFAM" id="SSF54713">
    <property type="entry name" value="Elongation factor Ts (EF-Ts), dimerisation domain"/>
    <property type="match status" value="1"/>
</dbReference>
<dbReference type="Gene3D" id="1.10.8.10">
    <property type="entry name" value="DNA helicase RuvA subunit, C-terminal domain"/>
    <property type="match status" value="1"/>
</dbReference>
<protein>
    <recommendedName>
        <fullName evidence="2 6">Elongation factor Ts</fullName>
        <shortName evidence="6">EF-Ts</shortName>
    </recommendedName>
</protein>
<dbReference type="Pfam" id="PF00889">
    <property type="entry name" value="EF_TS"/>
    <property type="match status" value="1"/>
</dbReference>
<name>A0A0F3NEM7_9RICK</name>
<dbReference type="HAMAP" id="MF_00050">
    <property type="entry name" value="EF_Ts"/>
    <property type="match status" value="1"/>
</dbReference>
<comment type="similarity">
    <text evidence="1 6 7">Belongs to the EF-Ts family.</text>
</comment>
<dbReference type="InterPro" id="IPR014039">
    <property type="entry name" value="Transl_elong_EFTs/EF1B_dimer"/>
</dbReference>
<evidence type="ECO:0000256" key="3">
    <source>
        <dbReference type="ARBA" id="ARBA00022490"/>
    </source>
</evidence>
<dbReference type="PATRIC" id="fig|1359167.3.peg.301"/>
<evidence type="ECO:0000256" key="8">
    <source>
        <dbReference type="RuleBase" id="RU000643"/>
    </source>
</evidence>
<comment type="caution">
    <text evidence="10">The sequence shown here is derived from an EMBL/GenBank/DDBJ whole genome shotgun (WGS) entry which is preliminary data.</text>
</comment>
<sequence length="288" mass="31866">MKIDINAIKELRNLTGAGVGDCKEALSSCAGDIEKAKDYLREQGIAKAYKKSNKDVSDGLIAIHVNGNQGAILEINSETDFVARNEKFQRLVLNLVSLANQYAVENIEDFLKHEYINGTSIHDEIMSNIAIIGENIHLNKIGYLSVGSGVVSGYIHNPVIDSLGKIGSIVALESTGDREKLNVLAKQIAMHIVAARPEALSIDVLDKNILDKEREIVKKQVDQLNKPISVAEKIIDGRIAKFYQDVVLLEQIFVMDNQLTISELIKRKESELATNINLIGYKLFIINK</sequence>
<reference evidence="10 11" key="1">
    <citation type="submission" date="2015-02" db="EMBL/GenBank/DDBJ databases">
        <title>Genome Sequencing of Rickettsiales.</title>
        <authorList>
            <person name="Daugherty S.C."/>
            <person name="Su Q."/>
            <person name="Abolude K."/>
            <person name="Beier-Sexton M."/>
            <person name="Carlyon J.A."/>
            <person name="Carter R."/>
            <person name="Day N.P."/>
            <person name="Dumler S.J."/>
            <person name="Dyachenko V."/>
            <person name="Godinez A."/>
            <person name="Kurtti T.J."/>
            <person name="Lichay M."/>
            <person name="Mullins K.E."/>
            <person name="Ott S."/>
            <person name="Pappas-Brown V."/>
            <person name="Paris D.H."/>
            <person name="Patel P."/>
            <person name="Richards A.L."/>
            <person name="Sadzewicz L."/>
            <person name="Sears K."/>
            <person name="Seidman D."/>
            <person name="Sengamalay N."/>
            <person name="Stenos J."/>
            <person name="Tallon L.J."/>
            <person name="Vincent G."/>
            <person name="Fraser C.M."/>
            <person name="Munderloh U."/>
            <person name="Dunning-Hotopp J.C."/>
        </authorList>
    </citation>
    <scope>NUCLEOTIDE SEQUENCE [LARGE SCALE GENOMIC DNA]</scope>
    <source>
        <strain evidence="10 11">EmCRT</strain>
    </source>
</reference>
<organism evidence="10 11">
    <name type="scientific">Ehrlichia cf. muris str. EmCRT</name>
    <dbReference type="NCBI Taxonomy" id="1359167"/>
    <lineage>
        <taxon>Bacteria</taxon>
        <taxon>Pseudomonadati</taxon>
        <taxon>Pseudomonadota</taxon>
        <taxon>Alphaproteobacteria</taxon>
        <taxon>Rickettsiales</taxon>
        <taxon>Anaplasmataceae</taxon>
        <taxon>Ehrlichia</taxon>
    </lineage>
</organism>
<dbReference type="Gene3D" id="3.30.479.20">
    <property type="entry name" value="Elongation factor Ts, dimerisation domain"/>
    <property type="match status" value="2"/>
</dbReference>
<feature type="region of interest" description="Involved in Mg(2+) ion dislocation from EF-Tu" evidence="6">
    <location>
        <begin position="79"/>
        <end position="82"/>
    </location>
</feature>
<keyword evidence="3 6" id="KW-0963">Cytoplasm</keyword>
<evidence type="ECO:0000256" key="6">
    <source>
        <dbReference type="HAMAP-Rule" id="MF_00050"/>
    </source>
</evidence>
<dbReference type="PROSITE" id="PS01127">
    <property type="entry name" value="EF_TS_2"/>
    <property type="match status" value="1"/>
</dbReference>
<dbReference type="NCBIfam" id="TIGR00116">
    <property type="entry name" value="tsf"/>
    <property type="match status" value="1"/>
</dbReference>
<gene>
    <name evidence="6 10" type="primary">tsf</name>
    <name evidence="10" type="ORF">EMUCRT_0314</name>
</gene>
<keyword evidence="5 6" id="KW-0648">Protein biosynthesis</keyword>
<dbReference type="SUPFAM" id="SSF46934">
    <property type="entry name" value="UBA-like"/>
    <property type="match status" value="1"/>
</dbReference>
<evidence type="ECO:0000256" key="4">
    <source>
        <dbReference type="ARBA" id="ARBA00022768"/>
    </source>
</evidence>
<dbReference type="GO" id="GO:0003746">
    <property type="term" value="F:translation elongation factor activity"/>
    <property type="evidence" value="ECO:0007669"/>
    <property type="project" value="UniProtKB-UniRule"/>
</dbReference>
<dbReference type="AlphaFoldDB" id="A0A0F3NEM7"/>
<evidence type="ECO:0000256" key="7">
    <source>
        <dbReference type="RuleBase" id="RU000642"/>
    </source>
</evidence>
<accession>A0A0F3NEM7</accession>
<dbReference type="PANTHER" id="PTHR11741:SF0">
    <property type="entry name" value="ELONGATION FACTOR TS, MITOCHONDRIAL"/>
    <property type="match status" value="1"/>
</dbReference>
<dbReference type="PANTHER" id="PTHR11741">
    <property type="entry name" value="ELONGATION FACTOR TS"/>
    <property type="match status" value="1"/>
</dbReference>
<dbReference type="EMBL" id="LANU01000002">
    <property type="protein sequence ID" value="KJV65374.1"/>
    <property type="molecule type" value="Genomic_DNA"/>
</dbReference>
<dbReference type="GO" id="GO:0005737">
    <property type="term" value="C:cytoplasm"/>
    <property type="evidence" value="ECO:0007669"/>
    <property type="project" value="UniProtKB-SubCell"/>
</dbReference>
<feature type="domain" description="Translation elongation factor EFTs/EF1B dimerisation" evidence="9">
    <location>
        <begin position="70"/>
        <end position="274"/>
    </location>
</feature>
<evidence type="ECO:0000313" key="10">
    <source>
        <dbReference type="EMBL" id="KJV65374.1"/>
    </source>
</evidence>
<dbReference type="CDD" id="cd14275">
    <property type="entry name" value="UBA_EF-Ts"/>
    <property type="match status" value="1"/>
</dbReference>
<dbReference type="InterPro" id="IPR009060">
    <property type="entry name" value="UBA-like_sf"/>
</dbReference>
<dbReference type="InterPro" id="IPR001816">
    <property type="entry name" value="Transl_elong_EFTs/EF1B"/>
</dbReference>
<dbReference type="Proteomes" id="UP000033546">
    <property type="component" value="Unassembled WGS sequence"/>
</dbReference>
<comment type="function">
    <text evidence="6 7">Associates with the EF-Tu.GDP complex and induces the exchange of GDP to GTP. It remains bound to the aminoacyl-tRNA.EF-Tu.GTP complex up to the GTP hydrolysis stage on the ribosome.</text>
</comment>